<keyword evidence="3" id="KW-1185">Reference proteome</keyword>
<dbReference type="AlphaFoldDB" id="A0A511ZNZ6"/>
<dbReference type="RefSeq" id="WP_147212104.1">
    <property type="nucleotide sequence ID" value="NZ_BJYM01000019.1"/>
</dbReference>
<dbReference type="InterPro" id="IPR036249">
    <property type="entry name" value="Thioredoxin-like_sf"/>
</dbReference>
<name>A0A511ZNZ6_9BACI</name>
<dbReference type="SUPFAM" id="SSF52833">
    <property type="entry name" value="Thioredoxin-like"/>
    <property type="match status" value="1"/>
</dbReference>
<protein>
    <recommendedName>
        <fullName evidence="1">Glutaredoxin domain-containing protein</fullName>
    </recommendedName>
</protein>
<dbReference type="CDD" id="cd02976">
    <property type="entry name" value="NrdH"/>
    <property type="match status" value="1"/>
</dbReference>
<dbReference type="Pfam" id="PF00462">
    <property type="entry name" value="Glutaredoxin"/>
    <property type="match status" value="1"/>
</dbReference>
<dbReference type="PANTHER" id="PTHR34386">
    <property type="entry name" value="GLUTAREDOXIN"/>
    <property type="match status" value="1"/>
</dbReference>
<evidence type="ECO:0000313" key="3">
    <source>
        <dbReference type="Proteomes" id="UP000321558"/>
    </source>
</evidence>
<organism evidence="2 3">
    <name type="scientific">Oceanobacillus sojae</name>
    <dbReference type="NCBI Taxonomy" id="582851"/>
    <lineage>
        <taxon>Bacteria</taxon>
        <taxon>Bacillati</taxon>
        <taxon>Bacillota</taxon>
        <taxon>Bacilli</taxon>
        <taxon>Bacillales</taxon>
        <taxon>Bacillaceae</taxon>
        <taxon>Oceanobacillus</taxon>
    </lineage>
</organism>
<proteinExistence type="predicted"/>
<comment type="caution">
    <text evidence="2">The sequence shown here is derived from an EMBL/GenBank/DDBJ whole genome shotgun (WGS) entry which is preliminary data.</text>
</comment>
<dbReference type="GO" id="GO:0009055">
    <property type="term" value="F:electron transfer activity"/>
    <property type="evidence" value="ECO:0007669"/>
    <property type="project" value="TreeGrafter"/>
</dbReference>
<evidence type="ECO:0000313" key="2">
    <source>
        <dbReference type="EMBL" id="GEN89183.1"/>
    </source>
</evidence>
<dbReference type="InterPro" id="IPR002109">
    <property type="entry name" value="Glutaredoxin"/>
</dbReference>
<dbReference type="InterPro" id="IPR051548">
    <property type="entry name" value="Grx-like_ET"/>
</dbReference>
<dbReference type="PANTHER" id="PTHR34386:SF1">
    <property type="entry name" value="GLUTAREDOXIN-LIKE PROTEIN NRDH"/>
    <property type="match status" value="1"/>
</dbReference>
<dbReference type="GO" id="GO:0045454">
    <property type="term" value="P:cell redox homeostasis"/>
    <property type="evidence" value="ECO:0007669"/>
    <property type="project" value="TreeGrafter"/>
</dbReference>
<evidence type="ECO:0000259" key="1">
    <source>
        <dbReference type="Pfam" id="PF00462"/>
    </source>
</evidence>
<sequence length="96" mass="10789">MQTTNNYEGTGASQVITVYTSTLCPVCGMVKSFLDSFEVPYKEVNVDMSPVAMFHLISKARRLSVPQTIINGKRISGFKPEKIMQALIIEERSFMH</sequence>
<dbReference type="STRING" id="582851.GCA_900162665_02236"/>
<dbReference type="PROSITE" id="PS51354">
    <property type="entry name" value="GLUTAREDOXIN_2"/>
    <property type="match status" value="1"/>
</dbReference>
<dbReference type="Gene3D" id="3.40.30.10">
    <property type="entry name" value="Glutaredoxin"/>
    <property type="match status" value="1"/>
</dbReference>
<reference evidence="2 3" key="1">
    <citation type="submission" date="2019-07" db="EMBL/GenBank/DDBJ databases">
        <title>Whole genome shotgun sequence of Oceanobacillus sojae NBRC 105379.</title>
        <authorList>
            <person name="Hosoyama A."/>
            <person name="Uohara A."/>
            <person name="Ohji S."/>
            <person name="Ichikawa N."/>
        </authorList>
    </citation>
    <scope>NUCLEOTIDE SEQUENCE [LARGE SCALE GENOMIC DNA]</scope>
    <source>
        <strain evidence="2 3">NBRC 105379</strain>
    </source>
</reference>
<dbReference type="Proteomes" id="UP000321558">
    <property type="component" value="Unassembled WGS sequence"/>
</dbReference>
<dbReference type="OrthoDB" id="9795531at2"/>
<gene>
    <name evidence="2" type="ORF">OSO01_39220</name>
</gene>
<feature type="domain" description="Glutaredoxin" evidence="1">
    <location>
        <begin position="16"/>
        <end position="75"/>
    </location>
</feature>
<accession>A0A511ZNZ6</accession>
<dbReference type="EMBL" id="BJYM01000019">
    <property type="protein sequence ID" value="GEN89183.1"/>
    <property type="molecule type" value="Genomic_DNA"/>
</dbReference>